<keyword evidence="1" id="KW-0812">Transmembrane</keyword>
<keyword evidence="3" id="KW-1185">Reference proteome</keyword>
<feature type="transmembrane region" description="Helical" evidence="1">
    <location>
        <begin position="66"/>
        <end position="83"/>
    </location>
</feature>
<name>A0AAQ3TZ74_PASNO</name>
<evidence type="ECO:0000313" key="2">
    <source>
        <dbReference type="EMBL" id="WVZ82560.1"/>
    </source>
</evidence>
<feature type="transmembrane region" description="Helical" evidence="1">
    <location>
        <begin position="33"/>
        <end position="54"/>
    </location>
</feature>
<sequence length="114" mass="11776">MDRRQSALTKIGFAVLTCNSALAVRSSWGDPASVAFVLAADALLVLLFLCLRGLEVRGGGGRRNTKLVAAVWALTTLLTALFASRVAPLMPPAVGALVWAMAVATAAADSTLHA</sequence>
<organism evidence="2 3">
    <name type="scientific">Paspalum notatum var. saurae</name>
    <dbReference type="NCBI Taxonomy" id="547442"/>
    <lineage>
        <taxon>Eukaryota</taxon>
        <taxon>Viridiplantae</taxon>
        <taxon>Streptophyta</taxon>
        <taxon>Embryophyta</taxon>
        <taxon>Tracheophyta</taxon>
        <taxon>Spermatophyta</taxon>
        <taxon>Magnoliopsida</taxon>
        <taxon>Liliopsida</taxon>
        <taxon>Poales</taxon>
        <taxon>Poaceae</taxon>
        <taxon>PACMAD clade</taxon>
        <taxon>Panicoideae</taxon>
        <taxon>Andropogonodae</taxon>
        <taxon>Paspaleae</taxon>
        <taxon>Paspalinae</taxon>
        <taxon>Paspalum</taxon>
    </lineage>
</organism>
<dbReference type="PANTHER" id="PTHR46610:SF11">
    <property type="entry name" value="PGG DOMAIN-CONTAINING PROTEIN"/>
    <property type="match status" value="1"/>
</dbReference>
<dbReference type="AlphaFoldDB" id="A0AAQ3TZ74"/>
<dbReference type="EMBL" id="CP144750">
    <property type="protein sequence ID" value="WVZ82560.1"/>
    <property type="molecule type" value="Genomic_DNA"/>
</dbReference>
<proteinExistence type="predicted"/>
<reference evidence="2 3" key="1">
    <citation type="submission" date="2024-02" db="EMBL/GenBank/DDBJ databases">
        <title>High-quality chromosome-scale genome assembly of Pensacola bahiagrass (Paspalum notatum Flugge var. saurae).</title>
        <authorList>
            <person name="Vega J.M."/>
            <person name="Podio M."/>
            <person name="Orjuela J."/>
            <person name="Siena L.A."/>
            <person name="Pessino S.C."/>
            <person name="Combes M.C."/>
            <person name="Mariac C."/>
            <person name="Albertini E."/>
            <person name="Pupilli F."/>
            <person name="Ortiz J.P.A."/>
            <person name="Leblanc O."/>
        </authorList>
    </citation>
    <scope>NUCLEOTIDE SEQUENCE [LARGE SCALE GENOMIC DNA]</scope>
    <source>
        <strain evidence="2">R1</strain>
        <tissue evidence="2">Leaf</tissue>
    </source>
</reference>
<keyword evidence="1" id="KW-1133">Transmembrane helix</keyword>
<dbReference type="Proteomes" id="UP001341281">
    <property type="component" value="Chromosome 06"/>
</dbReference>
<dbReference type="Pfam" id="PF20100">
    <property type="entry name" value="DUF6490"/>
    <property type="match status" value="1"/>
</dbReference>
<keyword evidence="1" id="KW-0472">Membrane</keyword>
<dbReference type="PANTHER" id="PTHR46610">
    <property type="entry name" value="OS05G0181300 PROTEIN"/>
    <property type="match status" value="1"/>
</dbReference>
<gene>
    <name evidence="2" type="ORF">U9M48_029814</name>
</gene>
<evidence type="ECO:0000256" key="1">
    <source>
        <dbReference type="SAM" id="Phobius"/>
    </source>
</evidence>
<protein>
    <submittedName>
        <fullName evidence="2">Uncharacterized protein</fullName>
    </submittedName>
</protein>
<dbReference type="InterPro" id="IPR045501">
    <property type="entry name" value="DUF6490"/>
</dbReference>
<accession>A0AAQ3TZ74</accession>
<evidence type="ECO:0000313" key="3">
    <source>
        <dbReference type="Proteomes" id="UP001341281"/>
    </source>
</evidence>